<protein>
    <recommendedName>
        <fullName evidence="1">DUF7869 domain-containing protein</fullName>
    </recommendedName>
</protein>
<sequence length="304" mass="33986">MANMAVRVRQLLPGTQMPGVLKLLFDGGPENWCATTFLFMGWLVGVGMFEEAYIQRLPAHHAYNGIPASAYFYGTKKGSTGKNVHSIPEFLTGLRKAYQNHEPRKMLGGVPTVLLVECAYDFLTFIKPYADEEFSGWGHSTQSWFDKDGSYVEGRRGSMVHYLHFFKDPNGYVRLRYKTAATDSWLPKGPHGELPDGKSALGVTPFKIPASELPTGTPPFAQFNDFDENGEIRRGLLSIKDKAGVEFMPPEQHLIWQEFFDNIPPNPSAVSTDKRPAWGYFSTASNSPGAARARCNDSRFSCWL</sequence>
<dbReference type="Pfam" id="PF25273">
    <property type="entry name" value="DUF7869"/>
    <property type="match status" value="1"/>
</dbReference>
<dbReference type="InterPro" id="IPR057191">
    <property type="entry name" value="DUF7869"/>
</dbReference>
<gene>
    <name evidence="2" type="ORF">POBO1169_LOCUS13590</name>
</gene>
<name>A0A7S0WQ07_9CHLO</name>
<proteinExistence type="predicted"/>
<feature type="domain" description="DUF7869" evidence="1">
    <location>
        <begin position="14"/>
        <end position="148"/>
    </location>
</feature>
<evidence type="ECO:0000259" key="1">
    <source>
        <dbReference type="Pfam" id="PF25273"/>
    </source>
</evidence>
<dbReference type="EMBL" id="HBFA01026730">
    <property type="protein sequence ID" value="CAD8677385.1"/>
    <property type="molecule type" value="Transcribed_RNA"/>
</dbReference>
<organism evidence="2">
    <name type="scientific">Pyramimonas obovata</name>
    <dbReference type="NCBI Taxonomy" id="1411642"/>
    <lineage>
        <taxon>Eukaryota</taxon>
        <taxon>Viridiplantae</taxon>
        <taxon>Chlorophyta</taxon>
        <taxon>Pyramimonadophyceae</taxon>
        <taxon>Pyramimonadales</taxon>
        <taxon>Pyramimonadaceae</taxon>
        <taxon>Pyramimonas</taxon>
        <taxon>Pyramimonas incertae sedis</taxon>
    </lineage>
</organism>
<reference evidence="2" key="1">
    <citation type="submission" date="2021-01" db="EMBL/GenBank/DDBJ databases">
        <authorList>
            <person name="Corre E."/>
            <person name="Pelletier E."/>
            <person name="Niang G."/>
            <person name="Scheremetjew M."/>
            <person name="Finn R."/>
            <person name="Kale V."/>
            <person name="Holt S."/>
            <person name="Cochrane G."/>
            <person name="Meng A."/>
            <person name="Brown T."/>
            <person name="Cohen L."/>
        </authorList>
    </citation>
    <scope>NUCLEOTIDE SEQUENCE</scope>
    <source>
        <strain evidence="2">CCMP722</strain>
    </source>
</reference>
<accession>A0A7S0WQ07</accession>
<evidence type="ECO:0000313" key="2">
    <source>
        <dbReference type="EMBL" id="CAD8677385.1"/>
    </source>
</evidence>
<dbReference type="AlphaFoldDB" id="A0A7S0WQ07"/>